<evidence type="ECO:0000256" key="6">
    <source>
        <dbReference type="SAM" id="Phobius"/>
    </source>
</evidence>
<feature type="transmembrane region" description="Helical" evidence="6">
    <location>
        <begin position="186"/>
        <end position="209"/>
    </location>
</feature>
<evidence type="ECO:0000256" key="3">
    <source>
        <dbReference type="ARBA" id="ARBA00022692"/>
    </source>
</evidence>
<dbReference type="SUPFAM" id="SSF81338">
    <property type="entry name" value="Aquaporin-like"/>
    <property type="match status" value="1"/>
</dbReference>
<evidence type="ECO:0000313" key="14">
    <source>
        <dbReference type="RefSeq" id="XP_022256569.1"/>
    </source>
</evidence>
<dbReference type="Proteomes" id="UP000694941">
    <property type="component" value="Unplaced"/>
</dbReference>
<dbReference type="PRINTS" id="PR00783">
    <property type="entry name" value="MINTRINSICP"/>
</dbReference>
<reference evidence="8 9" key="1">
    <citation type="submission" date="2025-05" db="UniProtKB">
        <authorList>
            <consortium name="RefSeq"/>
        </authorList>
    </citation>
    <scope>IDENTIFICATION</scope>
    <source>
        <tissue evidence="8 9">Muscle</tissue>
    </source>
</reference>
<evidence type="ECO:0000313" key="8">
    <source>
        <dbReference type="RefSeq" id="XP_013788340.1"/>
    </source>
</evidence>
<organism evidence="7 14">
    <name type="scientific">Limulus polyphemus</name>
    <name type="common">Atlantic horseshoe crab</name>
    <dbReference type="NCBI Taxonomy" id="6850"/>
    <lineage>
        <taxon>Eukaryota</taxon>
        <taxon>Metazoa</taxon>
        <taxon>Ecdysozoa</taxon>
        <taxon>Arthropoda</taxon>
        <taxon>Chelicerata</taxon>
        <taxon>Merostomata</taxon>
        <taxon>Xiphosura</taxon>
        <taxon>Limulidae</taxon>
        <taxon>Limulus</taxon>
    </lineage>
</organism>
<feature type="transmembrane region" description="Helical" evidence="6">
    <location>
        <begin position="229"/>
        <end position="247"/>
    </location>
</feature>
<keyword evidence="7" id="KW-1185">Reference proteome</keyword>
<accession>A0ABM1TL13</accession>
<dbReference type="GeneID" id="106472260"/>
<keyword evidence="4 6" id="KW-1133">Transmembrane helix</keyword>
<evidence type="ECO:0000313" key="7">
    <source>
        <dbReference type="Proteomes" id="UP000694941"/>
    </source>
</evidence>
<dbReference type="InterPro" id="IPR051883">
    <property type="entry name" value="AQP11/12_channel"/>
</dbReference>
<dbReference type="RefSeq" id="XP_022256565.1">
    <property type="nucleotide sequence ID" value="XM_022400857.1"/>
</dbReference>
<keyword evidence="3 6" id="KW-0812">Transmembrane</keyword>
<protein>
    <submittedName>
        <fullName evidence="8 9">Aquaporin-11-like</fullName>
    </submittedName>
</protein>
<evidence type="ECO:0000313" key="10">
    <source>
        <dbReference type="RefSeq" id="XP_022256565.1"/>
    </source>
</evidence>
<dbReference type="Gene3D" id="1.20.1080.10">
    <property type="entry name" value="Glycerol uptake facilitator protein"/>
    <property type="match status" value="1"/>
</dbReference>
<evidence type="ECO:0000313" key="12">
    <source>
        <dbReference type="RefSeq" id="XP_022256567.1"/>
    </source>
</evidence>
<name>A0ABM1TL13_LIMPO</name>
<evidence type="ECO:0000256" key="4">
    <source>
        <dbReference type="ARBA" id="ARBA00022989"/>
    </source>
</evidence>
<dbReference type="RefSeq" id="XP_022256567.1">
    <property type="nucleotide sequence ID" value="XM_022400859.1"/>
</dbReference>
<dbReference type="RefSeq" id="XP_022256569.1">
    <property type="nucleotide sequence ID" value="XM_022400861.1"/>
</dbReference>
<dbReference type="InterPro" id="IPR023271">
    <property type="entry name" value="Aquaporin-like"/>
</dbReference>
<evidence type="ECO:0000313" key="13">
    <source>
        <dbReference type="RefSeq" id="XP_022256568.1"/>
    </source>
</evidence>
<proteinExistence type="inferred from homology"/>
<dbReference type="PANTHER" id="PTHR21191:SF16">
    <property type="entry name" value="AQUAPORIN"/>
    <property type="match status" value="1"/>
</dbReference>
<dbReference type="RefSeq" id="XP_013788340.1">
    <property type="nucleotide sequence ID" value="XM_013932886.2"/>
</dbReference>
<sequence>MSVPVPEAFIPYTVLVFNIIFFKIMRGMTFAVIPHSFRPLVAELISTLELCSDCAELGVVYERHGSIALGLALGLVCFWWCQVFEDTEACPCGPIEDYVLRIPSPSGDISKKLLGQVIGGIITTWYIKSIWSFHLVTEHRALHTAQQCEAGLQVTILWGALIEGFITFISRLVALQSGKWDARTAAIANSITTVVLVLAALNTTGGFFNPILASALTLGCHGNTIIEHFIVYWIGALIGGLIARVLHQALEGTTKEKGA</sequence>
<gene>
    <name evidence="8 9 10 11 12 13 14" type="primary">LOC106472260</name>
</gene>
<evidence type="ECO:0000256" key="1">
    <source>
        <dbReference type="ARBA" id="ARBA00004141"/>
    </source>
</evidence>
<comment type="subcellular location">
    <subcellularLocation>
        <location evidence="1">Membrane</location>
        <topology evidence="1">Multi-pass membrane protein</topology>
    </subcellularLocation>
</comment>
<evidence type="ECO:0000313" key="9">
    <source>
        <dbReference type="RefSeq" id="XP_022256564.1"/>
    </source>
</evidence>
<dbReference type="InterPro" id="IPR000425">
    <property type="entry name" value="MIP"/>
</dbReference>
<dbReference type="InterPro" id="IPR016697">
    <property type="entry name" value="Aquaporin_11/12"/>
</dbReference>
<comment type="similarity">
    <text evidence="2">Belongs to the MIP/aquaporin (TC 1.A.8) family. AQP11/AQP12 subfamily.</text>
</comment>
<dbReference type="PANTHER" id="PTHR21191">
    <property type="entry name" value="AQUAPORIN"/>
    <property type="match status" value="1"/>
</dbReference>
<dbReference type="RefSeq" id="XP_022256568.1">
    <property type="nucleotide sequence ID" value="XM_022400860.1"/>
</dbReference>
<dbReference type="RefSeq" id="XP_022256564.1">
    <property type="nucleotide sequence ID" value="XM_022400856.1"/>
</dbReference>
<evidence type="ECO:0000256" key="2">
    <source>
        <dbReference type="ARBA" id="ARBA00005900"/>
    </source>
</evidence>
<feature type="transmembrane region" description="Helical" evidence="6">
    <location>
        <begin position="156"/>
        <end position="174"/>
    </location>
</feature>
<dbReference type="RefSeq" id="XP_022256566.1">
    <property type="nucleotide sequence ID" value="XM_022400858.1"/>
</dbReference>
<evidence type="ECO:0000256" key="5">
    <source>
        <dbReference type="ARBA" id="ARBA00023136"/>
    </source>
</evidence>
<evidence type="ECO:0000313" key="11">
    <source>
        <dbReference type="RefSeq" id="XP_022256566.1"/>
    </source>
</evidence>
<dbReference type="PIRSF" id="PIRSF017529">
    <property type="entry name" value="Aquaporin_11/12"/>
    <property type="match status" value="1"/>
</dbReference>
<keyword evidence="5 6" id="KW-0472">Membrane</keyword>
<feature type="transmembrane region" description="Helical" evidence="6">
    <location>
        <begin position="113"/>
        <end position="136"/>
    </location>
</feature>